<gene>
    <name evidence="2" type="ORF">M422DRAFT_188287</name>
</gene>
<dbReference type="OrthoDB" id="3251181at2759"/>
<evidence type="ECO:0000313" key="3">
    <source>
        <dbReference type="Proteomes" id="UP000054279"/>
    </source>
</evidence>
<sequence>MSNVTALSDTLPSSVPKLESSGTNWAIFKIRFKDTVSAKGFWGYYEGTTVKPVITLAPPVSSTVTAAAAAAGITLEDQLLLVTQWEKNERSSISLLTQKIPDSTLTKVYSKPTVRERWLAIEQEYTQKGAYAQTELRSRFLEMKSRSGNNIRDWLDSPRTKREELASVGVDITEKDYRSTILNELFDSGCTTHMTPYRDELENFKEIPPKIFRAANKQDLKAVGKGEMVV</sequence>
<feature type="non-terminal residue" evidence="2">
    <location>
        <position position="230"/>
    </location>
</feature>
<reference evidence="2 3" key="1">
    <citation type="submission" date="2014-06" db="EMBL/GenBank/DDBJ databases">
        <title>Evolutionary Origins and Diversification of the Mycorrhizal Mutualists.</title>
        <authorList>
            <consortium name="DOE Joint Genome Institute"/>
            <consortium name="Mycorrhizal Genomics Consortium"/>
            <person name="Kohler A."/>
            <person name="Kuo A."/>
            <person name="Nagy L.G."/>
            <person name="Floudas D."/>
            <person name="Copeland A."/>
            <person name="Barry K.W."/>
            <person name="Cichocki N."/>
            <person name="Veneault-Fourrey C."/>
            <person name="LaButti K."/>
            <person name="Lindquist E.A."/>
            <person name="Lipzen A."/>
            <person name="Lundell T."/>
            <person name="Morin E."/>
            <person name="Murat C."/>
            <person name="Riley R."/>
            <person name="Ohm R."/>
            <person name="Sun H."/>
            <person name="Tunlid A."/>
            <person name="Henrissat B."/>
            <person name="Grigoriev I.V."/>
            <person name="Hibbett D.S."/>
            <person name="Martin F."/>
        </authorList>
    </citation>
    <scope>NUCLEOTIDE SEQUENCE [LARGE SCALE GENOMIC DNA]</scope>
    <source>
        <strain evidence="2 3">SS14</strain>
    </source>
</reference>
<keyword evidence="3" id="KW-1185">Reference proteome</keyword>
<protein>
    <recommendedName>
        <fullName evidence="1">Retrovirus-related Pol polyprotein from transposon TNT 1-94-like beta-barrel domain-containing protein</fullName>
    </recommendedName>
</protein>
<accession>A0A0C9UL32</accession>
<dbReference type="HOGENOM" id="CLU_078575_1_2_1"/>
<feature type="domain" description="Retrovirus-related Pol polyprotein from transposon TNT 1-94-like beta-barrel" evidence="1">
    <location>
        <begin position="186"/>
        <end position="229"/>
    </location>
</feature>
<proteinExistence type="predicted"/>
<dbReference type="Pfam" id="PF14223">
    <property type="entry name" value="Retrotran_gag_2"/>
    <property type="match status" value="1"/>
</dbReference>
<dbReference type="Pfam" id="PF22936">
    <property type="entry name" value="Pol_BBD"/>
    <property type="match status" value="1"/>
</dbReference>
<evidence type="ECO:0000313" key="2">
    <source>
        <dbReference type="EMBL" id="KIJ29517.1"/>
    </source>
</evidence>
<dbReference type="AlphaFoldDB" id="A0A0C9UL32"/>
<dbReference type="Proteomes" id="UP000054279">
    <property type="component" value="Unassembled WGS sequence"/>
</dbReference>
<dbReference type="EMBL" id="KN837281">
    <property type="protein sequence ID" value="KIJ29517.1"/>
    <property type="molecule type" value="Genomic_DNA"/>
</dbReference>
<organism evidence="2 3">
    <name type="scientific">Sphaerobolus stellatus (strain SS14)</name>
    <dbReference type="NCBI Taxonomy" id="990650"/>
    <lineage>
        <taxon>Eukaryota</taxon>
        <taxon>Fungi</taxon>
        <taxon>Dikarya</taxon>
        <taxon>Basidiomycota</taxon>
        <taxon>Agaricomycotina</taxon>
        <taxon>Agaricomycetes</taxon>
        <taxon>Phallomycetidae</taxon>
        <taxon>Geastrales</taxon>
        <taxon>Sphaerobolaceae</taxon>
        <taxon>Sphaerobolus</taxon>
    </lineage>
</organism>
<name>A0A0C9UL32_SPHS4</name>
<dbReference type="InterPro" id="IPR054722">
    <property type="entry name" value="PolX-like_BBD"/>
</dbReference>
<evidence type="ECO:0000259" key="1">
    <source>
        <dbReference type="Pfam" id="PF22936"/>
    </source>
</evidence>